<dbReference type="EMBL" id="JAGMVJ010000002">
    <property type="protein sequence ID" value="KAH7093650.1"/>
    <property type="molecule type" value="Genomic_DNA"/>
</dbReference>
<dbReference type="OrthoDB" id="3774564at2759"/>
<evidence type="ECO:0000313" key="3">
    <source>
        <dbReference type="Proteomes" id="UP000813461"/>
    </source>
</evidence>
<reference evidence="2" key="1">
    <citation type="journal article" date="2021" name="Nat. Commun.">
        <title>Genetic determinants of endophytism in the Arabidopsis root mycobiome.</title>
        <authorList>
            <person name="Mesny F."/>
            <person name="Miyauchi S."/>
            <person name="Thiergart T."/>
            <person name="Pickel B."/>
            <person name="Atanasova L."/>
            <person name="Karlsson M."/>
            <person name="Huettel B."/>
            <person name="Barry K.W."/>
            <person name="Haridas S."/>
            <person name="Chen C."/>
            <person name="Bauer D."/>
            <person name="Andreopoulos W."/>
            <person name="Pangilinan J."/>
            <person name="LaButti K."/>
            <person name="Riley R."/>
            <person name="Lipzen A."/>
            <person name="Clum A."/>
            <person name="Drula E."/>
            <person name="Henrissat B."/>
            <person name="Kohler A."/>
            <person name="Grigoriev I.V."/>
            <person name="Martin F.M."/>
            <person name="Hacquard S."/>
        </authorList>
    </citation>
    <scope>NUCLEOTIDE SEQUENCE</scope>
    <source>
        <strain evidence="2">MPI-SDFR-AT-0120</strain>
    </source>
</reference>
<feature type="compositionally biased region" description="Low complexity" evidence="1">
    <location>
        <begin position="31"/>
        <end position="49"/>
    </location>
</feature>
<dbReference type="Proteomes" id="UP000813461">
    <property type="component" value="Unassembled WGS sequence"/>
</dbReference>
<keyword evidence="3" id="KW-1185">Reference proteome</keyword>
<dbReference type="AlphaFoldDB" id="A0A8K0W4E2"/>
<sequence>MYPGRNPHTGSQRGPPASFRPTFVNSHHSSRGGPSRGPQSSQRPQGGQSTVVRPGQPHYFNTHIDRQLNQVISPMCRCQNPNSHGDAWTTIKREGRDHNYKTILWEELANKILDHVGTATVSHAQARALWPTFLCAEDAYGREMFERDTERAISLGAVVRIGPPARRITHFNGDGHAQRVIGENGLQTDITDRGRGR</sequence>
<evidence type="ECO:0000313" key="2">
    <source>
        <dbReference type="EMBL" id="KAH7093650.1"/>
    </source>
</evidence>
<accession>A0A8K0W4E2</accession>
<protein>
    <submittedName>
        <fullName evidence="2">Uncharacterized protein</fullName>
    </submittedName>
</protein>
<organism evidence="2 3">
    <name type="scientific">Paraphoma chrysanthemicola</name>
    <dbReference type="NCBI Taxonomy" id="798071"/>
    <lineage>
        <taxon>Eukaryota</taxon>
        <taxon>Fungi</taxon>
        <taxon>Dikarya</taxon>
        <taxon>Ascomycota</taxon>
        <taxon>Pezizomycotina</taxon>
        <taxon>Dothideomycetes</taxon>
        <taxon>Pleosporomycetidae</taxon>
        <taxon>Pleosporales</taxon>
        <taxon>Pleosporineae</taxon>
        <taxon>Phaeosphaeriaceae</taxon>
        <taxon>Paraphoma</taxon>
    </lineage>
</organism>
<name>A0A8K0W4E2_9PLEO</name>
<evidence type="ECO:0000256" key="1">
    <source>
        <dbReference type="SAM" id="MobiDB-lite"/>
    </source>
</evidence>
<comment type="caution">
    <text evidence="2">The sequence shown here is derived from an EMBL/GenBank/DDBJ whole genome shotgun (WGS) entry which is preliminary data.</text>
</comment>
<gene>
    <name evidence="2" type="ORF">FB567DRAFT_610204</name>
</gene>
<proteinExistence type="predicted"/>
<feature type="region of interest" description="Disordered" evidence="1">
    <location>
        <begin position="1"/>
        <end position="58"/>
    </location>
</feature>